<evidence type="ECO:0000313" key="1">
    <source>
        <dbReference type="EMBL" id="JAD96459.1"/>
    </source>
</evidence>
<protein>
    <submittedName>
        <fullName evidence="1">Uncharacterized protein</fullName>
    </submittedName>
</protein>
<accession>A0A0A9E6N8</accession>
<name>A0A0A9E6N8_ARUDO</name>
<sequence>MLFLPMNQTPTKLQMMIANLTPNLQFGIPSLLSKHPSLPSEHPHMRKRELIEAPNRLEAETSLLRYILSFPKACKGNVHDNKASPGAKHGQCP</sequence>
<reference evidence="1" key="1">
    <citation type="submission" date="2014-09" db="EMBL/GenBank/DDBJ databases">
        <authorList>
            <person name="Magalhaes I.L.F."/>
            <person name="Oliveira U."/>
            <person name="Santos F.R."/>
            <person name="Vidigal T.H.D.A."/>
            <person name="Brescovit A.D."/>
            <person name="Santos A.J."/>
        </authorList>
    </citation>
    <scope>NUCLEOTIDE SEQUENCE</scope>
    <source>
        <tissue evidence="1">Shoot tissue taken approximately 20 cm above the soil surface</tissue>
    </source>
</reference>
<proteinExistence type="predicted"/>
<reference evidence="1" key="2">
    <citation type="journal article" date="2015" name="Data Brief">
        <title>Shoot transcriptome of the giant reed, Arundo donax.</title>
        <authorList>
            <person name="Barrero R.A."/>
            <person name="Guerrero F.D."/>
            <person name="Moolhuijzen P."/>
            <person name="Goolsby J.A."/>
            <person name="Tidwell J."/>
            <person name="Bellgard S.E."/>
            <person name="Bellgard M.I."/>
        </authorList>
    </citation>
    <scope>NUCLEOTIDE SEQUENCE</scope>
    <source>
        <tissue evidence="1">Shoot tissue taken approximately 20 cm above the soil surface</tissue>
    </source>
</reference>
<dbReference type="AlphaFoldDB" id="A0A0A9E6N8"/>
<dbReference type="EMBL" id="GBRH01201436">
    <property type="protein sequence ID" value="JAD96459.1"/>
    <property type="molecule type" value="Transcribed_RNA"/>
</dbReference>
<organism evidence="1">
    <name type="scientific">Arundo donax</name>
    <name type="common">Giant reed</name>
    <name type="synonym">Donax arundinaceus</name>
    <dbReference type="NCBI Taxonomy" id="35708"/>
    <lineage>
        <taxon>Eukaryota</taxon>
        <taxon>Viridiplantae</taxon>
        <taxon>Streptophyta</taxon>
        <taxon>Embryophyta</taxon>
        <taxon>Tracheophyta</taxon>
        <taxon>Spermatophyta</taxon>
        <taxon>Magnoliopsida</taxon>
        <taxon>Liliopsida</taxon>
        <taxon>Poales</taxon>
        <taxon>Poaceae</taxon>
        <taxon>PACMAD clade</taxon>
        <taxon>Arundinoideae</taxon>
        <taxon>Arundineae</taxon>
        <taxon>Arundo</taxon>
    </lineage>
</organism>